<keyword evidence="3" id="KW-1185">Reference proteome</keyword>
<keyword evidence="1" id="KW-0812">Transmembrane</keyword>
<dbReference type="Proteomes" id="UP000276133">
    <property type="component" value="Unassembled WGS sequence"/>
</dbReference>
<gene>
    <name evidence="2" type="ORF">BpHYR1_051283</name>
</gene>
<reference evidence="2 3" key="1">
    <citation type="journal article" date="2018" name="Sci. Rep.">
        <title>Genomic signatures of local adaptation to the degree of environmental predictability in rotifers.</title>
        <authorList>
            <person name="Franch-Gras L."/>
            <person name="Hahn C."/>
            <person name="Garcia-Roger E.M."/>
            <person name="Carmona M.J."/>
            <person name="Serra M."/>
            <person name="Gomez A."/>
        </authorList>
    </citation>
    <scope>NUCLEOTIDE SEQUENCE [LARGE SCALE GENOMIC DNA]</scope>
    <source>
        <strain evidence="2">HYR1</strain>
    </source>
</reference>
<feature type="transmembrane region" description="Helical" evidence="1">
    <location>
        <begin position="95"/>
        <end position="118"/>
    </location>
</feature>
<name>A0A3M7S835_BRAPC</name>
<evidence type="ECO:0000313" key="3">
    <source>
        <dbReference type="Proteomes" id="UP000276133"/>
    </source>
</evidence>
<accession>A0A3M7S835</accession>
<protein>
    <submittedName>
        <fullName evidence="2">Uncharacterized protein</fullName>
    </submittedName>
</protein>
<feature type="transmembrane region" description="Helical" evidence="1">
    <location>
        <begin position="12"/>
        <end position="30"/>
    </location>
</feature>
<comment type="caution">
    <text evidence="2">The sequence shown here is derived from an EMBL/GenBank/DDBJ whole genome shotgun (WGS) entry which is preliminary data.</text>
</comment>
<keyword evidence="1" id="KW-0472">Membrane</keyword>
<proteinExistence type="predicted"/>
<feature type="transmembrane region" description="Helical" evidence="1">
    <location>
        <begin position="51"/>
        <end position="75"/>
    </location>
</feature>
<organism evidence="2 3">
    <name type="scientific">Brachionus plicatilis</name>
    <name type="common">Marine rotifer</name>
    <name type="synonym">Brachionus muelleri</name>
    <dbReference type="NCBI Taxonomy" id="10195"/>
    <lineage>
        <taxon>Eukaryota</taxon>
        <taxon>Metazoa</taxon>
        <taxon>Spiralia</taxon>
        <taxon>Gnathifera</taxon>
        <taxon>Rotifera</taxon>
        <taxon>Eurotatoria</taxon>
        <taxon>Monogononta</taxon>
        <taxon>Pseudotrocha</taxon>
        <taxon>Ploima</taxon>
        <taxon>Brachionidae</taxon>
        <taxon>Brachionus</taxon>
    </lineage>
</organism>
<keyword evidence="1" id="KW-1133">Transmembrane helix</keyword>
<evidence type="ECO:0000256" key="1">
    <source>
        <dbReference type="SAM" id="Phobius"/>
    </source>
</evidence>
<evidence type="ECO:0000313" key="2">
    <source>
        <dbReference type="EMBL" id="RNA31941.1"/>
    </source>
</evidence>
<sequence length="226" mass="26499">MHFLNKLKIISLIVICVLANALILDGFLYFKNFQIADGFVWKYRMQEIVCLGAIFGAFYLIVTIFMNEFLIVNSHSKYSDHYDFDEDEPHFVEKIFLSIIPILCFCAILIFTIQLLFFSSHYVAGKNLYHKTPAEFIKMKIENKDKTITVLFSSIKDKVKSKLFGVNGTKLIIQSHFLKNLKFKNLIQVLFEKLSIIYNIEICFKSDYQSAEREIFEKKLQLTKRV</sequence>
<dbReference type="EMBL" id="REGN01001878">
    <property type="protein sequence ID" value="RNA31941.1"/>
    <property type="molecule type" value="Genomic_DNA"/>
</dbReference>
<dbReference type="AlphaFoldDB" id="A0A3M7S835"/>